<evidence type="ECO:0000313" key="2">
    <source>
        <dbReference type="Proteomes" id="UP000752172"/>
    </source>
</evidence>
<dbReference type="EMBL" id="DYTS01000402">
    <property type="protein sequence ID" value="HJH21642.1"/>
    <property type="molecule type" value="Genomic_DNA"/>
</dbReference>
<evidence type="ECO:0000313" key="1">
    <source>
        <dbReference type="EMBL" id="HJH21642.1"/>
    </source>
</evidence>
<dbReference type="Proteomes" id="UP000752172">
    <property type="component" value="Unassembled WGS sequence"/>
</dbReference>
<comment type="caution">
    <text evidence="1">The sequence shown here is derived from an EMBL/GenBank/DDBJ whole genome shotgun (WGS) entry which is preliminary data.</text>
</comment>
<proteinExistence type="predicted"/>
<dbReference type="AlphaFoldDB" id="A0A921NN23"/>
<gene>
    <name evidence="1" type="ORF">K8W20_23415</name>
</gene>
<organism evidence="1 2">
    <name type="scientific">Pseudomonas lactis</name>
    <dbReference type="NCBI Taxonomy" id="1615674"/>
    <lineage>
        <taxon>Bacteria</taxon>
        <taxon>Pseudomonadati</taxon>
        <taxon>Pseudomonadota</taxon>
        <taxon>Gammaproteobacteria</taxon>
        <taxon>Pseudomonadales</taxon>
        <taxon>Pseudomonadaceae</taxon>
        <taxon>Pseudomonas</taxon>
    </lineage>
</organism>
<name>A0A921NN23_9PSED</name>
<dbReference type="RefSeq" id="WP_278918252.1">
    <property type="nucleotide sequence ID" value="NZ_DYTS01000402.1"/>
</dbReference>
<reference evidence="1" key="2">
    <citation type="submission" date="2021-09" db="EMBL/GenBank/DDBJ databases">
        <authorList>
            <person name="Gilroy R."/>
        </authorList>
    </citation>
    <scope>NUCLEOTIDE SEQUENCE</scope>
    <source>
        <strain evidence="1">ChiSjej2B20-17149</strain>
    </source>
</reference>
<reference evidence="1" key="1">
    <citation type="journal article" date="2021" name="PeerJ">
        <title>Extensive microbial diversity within the chicken gut microbiome revealed by metagenomics and culture.</title>
        <authorList>
            <person name="Gilroy R."/>
            <person name="Ravi A."/>
            <person name="Getino M."/>
            <person name="Pursley I."/>
            <person name="Horton D.L."/>
            <person name="Alikhan N.F."/>
            <person name="Baker D."/>
            <person name="Gharbi K."/>
            <person name="Hall N."/>
            <person name="Watson M."/>
            <person name="Adriaenssens E.M."/>
            <person name="Foster-Nyarko E."/>
            <person name="Jarju S."/>
            <person name="Secka A."/>
            <person name="Antonio M."/>
            <person name="Oren A."/>
            <person name="Chaudhuri R.R."/>
            <person name="La Ragione R."/>
            <person name="Hildebrand F."/>
            <person name="Pallen M.J."/>
        </authorList>
    </citation>
    <scope>NUCLEOTIDE SEQUENCE</scope>
    <source>
        <strain evidence="1">ChiSjej2B20-17149</strain>
    </source>
</reference>
<sequence length="238" mass="26661">MREHESAALNARVAEDLAQHQYTQLANENGVEVWRCARPGSSCYGFDICVTRFGMSMMGDIGPLVFHVGASYGINFLRHQSDGYLHEKLDGDMKRVVIDFDAIRDTVCECIAGRIDYELPGDEVPEWIVDIPNKGATLEQAEQLVEWLRERDEAEDERLPFADLADVVESVDTFADGRDSEVVLAYDFLREHEELIGGSDLWESTISKPCPSLMARLYYVRHAANAIMAIKEATIAAA</sequence>
<accession>A0A921NN23</accession>
<protein>
    <submittedName>
        <fullName evidence="1">Uncharacterized protein</fullName>
    </submittedName>
</protein>